<evidence type="ECO:0000256" key="1">
    <source>
        <dbReference type="SAM" id="MobiDB-lite"/>
    </source>
</evidence>
<protein>
    <submittedName>
        <fullName evidence="2">Uncharacterized protein</fullName>
    </submittedName>
</protein>
<comment type="caution">
    <text evidence="2">The sequence shown here is derived from an EMBL/GenBank/DDBJ whole genome shotgun (WGS) entry which is preliminary data.</text>
</comment>
<organism evidence="2 3">
    <name type="scientific">Mycena indigotica</name>
    <dbReference type="NCBI Taxonomy" id="2126181"/>
    <lineage>
        <taxon>Eukaryota</taxon>
        <taxon>Fungi</taxon>
        <taxon>Dikarya</taxon>
        <taxon>Basidiomycota</taxon>
        <taxon>Agaricomycotina</taxon>
        <taxon>Agaricomycetes</taxon>
        <taxon>Agaricomycetidae</taxon>
        <taxon>Agaricales</taxon>
        <taxon>Marasmiineae</taxon>
        <taxon>Mycenaceae</taxon>
        <taxon>Mycena</taxon>
    </lineage>
</organism>
<feature type="region of interest" description="Disordered" evidence="1">
    <location>
        <begin position="723"/>
        <end position="849"/>
    </location>
</feature>
<dbReference type="GeneID" id="59348052"/>
<dbReference type="AlphaFoldDB" id="A0A8H6SGX5"/>
<feature type="compositionally biased region" description="Basic residues" evidence="1">
    <location>
        <begin position="734"/>
        <end position="745"/>
    </location>
</feature>
<dbReference type="EMBL" id="JACAZF010000007">
    <property type="protein sequence ID" value="KAF7299390.1"/>
    <property type="molecule type" value="Genomic_DNA"/>
</dbReference>
<dbReference type="OrthoDB" id="2393824at2759"/>
<evidence type="ECO:0000313" key="2">
    <source>
        <dbReference type="EMBL" id="KAF7299390.1"/>
    </source>
</evidence>
<sequence>MADFLEPWEPRKHTDYTDEATFTFLESLHLYQESKYLSIILHDLGGFHHDEVLRERVSNIFTTTNKFLVNASGTGKTRLCYEGLCSNWGFYLSGHIDDGRLGSYDLQLLLRECPTNLRDKDVSQKLQVMTNLFGAILLTRLLVFLMFLQEAAVDEAEFSDETKKRWLTTQLLPRNLADINTEPFEEVTRKLMKHDCTYLADNITIALRKIRTFIGEDPLFIVLDEASYVVDMYSHHFNDTPLLQIILQTWTDLTKGQCPIICAGIKIPRERFADGAGSDFAWTSNTGSFDDPLRQEQYVSQFLPPAFPRVSCRPFSNSKNLALAARQVLFLFCGSKNAHQPLIRHRFTATFIAFLLVEGLHFPHTRFDKYIEHAVSFRPMDAVEYVGAEGEAPIWPASFYPIKIRGVSEEDKNLFLEILLRYLATHNASPLLGEDQIPLMYRDFSAFSGWKLHGVGGPNENPATFIQSLRRNIPRTSESLTHYLVFYLTQALRKGRPSGSNLLFSTWFSAMGDKACNSNDFESFRPLAHQAVSIEDTLSWMEHRVGTVFCLPHSSNANLLFAIQLADGNFVWVALKALLTQEPAFFKEVDDTTQSHLQRVFDALPNSGSCRVLRAICAFPIEIPREDAVTLYEDIDTTDVAIVNISAFESRPSQVMQTDLFDAIVAGVLAGHKRKSRWESSDEDTLWTSRKRLKLEYLTEREQRYLTWPEARWDGPIVYEEEEFEEVEETPIQTRRKPTQRSKGTKKAEASTRQGKRISKSVPARAHKLSVENSNAARNRRKKLTTAQSTRGGKAKEAVADDDTAKPPAESSRKPGTKRKTPLVDEPDLGTIDLDKTPAQNTRSRSKKV</sequence>
<evidence type="ECO:0000313" key="3">
    <source>
        <dbReference type="Proteomes" id="UP000636479"/>
    </source>
</evidence>
<reference evidence="2" key="1">
    <citation type="submission" date="2020-05" db="EMBL/GenBank/DDBJ databases">
        <title>Mycena genomes resolve the evolution of fungal bioluminescence.</title>
        <authorList>
            <person name="Tsai I.J."/>
        </authorList>
    </citation>
    <scope>NUCLEOTIDE SEQUENCE</scope>
    <source>
        <strain evidence="2">171206Taipei</strain>
    </source>
</reference>
<feature type="compositionally biased region" description="Basic and acidic residues" evidence="1">
    <location>
        <begin position="794"/>
        <end position="805"/>
    </location>
</feature>
<keyword evidence="3" id="KW-1185">Reference proteome</keyword>
<name>A0A8H6SGX5_9AGAR</name>
<dbReference type="RefSeq" id="XP_037218778.1">
    <property type="nucleotide sequence ID" value="XM_037365536.1"/>
</dbReference>
<accession>A0A8H6SGX5</accession>
<dbReference type="Proteomes" id="UP000636479">
    <property type="component" value="Unassembled WGS sequence"/>
</dbReference>
<proteinExistence type="predicted"/>
<gene>
    <name evidence="2" type="ORF">MIND_00888400</name>
</gene>